<gene>
    <name evidence="4" type="ORF">SAMN05877842_11969</name>
</gene>
<dbReference type="InterPro" id="IPR000160">
    <property type="entry name" value="GGDEF_dom"/>
</dbReference>
<dbReference type="PANTHER" id="PTHR44757:SF2">
    <property type="entry name" value="BIOFILM ARCHITECTURE MAINTENANCE PROTEIN MBAA"/>
    <property type="match status" value="1"/>
</dbReference>
<dbReference type="PROSITE" id="PS50887">
    <property type="entry name" value="GGDEF"/>
    <property type="match status" value="1"/>
</dbReference>
<protein>
    <submittedName>
        <fullName evidence="4">PAS domain S-box-containing protein/diguanylate cyclase (GGDEF)-like protein</fullName>
    </submittedName>
</protein>
<keyword evidence="5" id="KW-1185">Reference proteome</keyword>
<dbReference type="CDD" id="cd01949">
    <property type="entry name" value="GGDEF"/>
    <property type="match status" value="1"/>
</dbReference>
<dbReference type="CDD" id="cd00130">
    <property type="entry name" value="PAS"/>
    <property type="match status" value="3"/>
</dbReference>
<dbReference type="RefSeq" id="WP_097151069.1">
    <property type="nucleotide sequence ID" value="NZ_OBQC01000019.1"/>
</dbReference>
<dbReference type="Gene3D" id="3.30.70.270">
    <property type="match status" value="1"/>
</dbReference>
<evidence type="ECO:0000259" key="1">
    <source>
        <dbReference type="PROSITE" id="PS50112"/>
    </source>
</evidence>
<dbReference type="EMBL" id="OBQC01000019">
    <property type="protein sequence ID" value="SOC44270.1"/>
    <property type="molecule type" value="Genomic_DNA"/>
</dbReference>
<dbReference type="Pfam" id="PF08447">
    <property type="entry name" value="PAS_3"/>
    <property type="match status" value="1"/>
</dbReference>
<evidence type="ECO:0000313" key="5">
    <source>
        <dbReference type="Proteomes" id="UP000219252"/>
    </source>
</evidence>
<dbReference type="Proteomes" id="UP000219252">
    <property type="component" value="Unassembled WGS sequence"/>
</dbReference>
<evidence type="ECO:0000259" key="3">
    <source>
        <dbReference type="PROSITE" id="PS50887"/>
    </source>
</evidence>
<dbReference type="NCBIfam" id="TIGR00229">
    <property type="entry name" value="sensory_box"/>
    <property type="match status" value="3"/>
</dbReference>
<feature type="domain" description="PAC" evidence="2">
    <location>
        <begin position="78"/>
        <end position="129"/>
    </location>
</feature>
<dbReference type="AlphaFoldDB" id="A0A285UQY4"/>
<dbReference type="PROSITE" id="PS50113">
    <property type="entry name" value="PAC"/>
    <property type="match status" value="2"/>
</dbReference>
<organism evidence="4 5">
    <name type="scientific">Ureibacillus acetophenoni</name>
    <dbReference type="NCBI Taxonomy" id="614649"/>
    <lineage>
        <taxon>Bacteria</taxon>
        <taxon>Bacillati</taxon>
        <taxon>Bacillota</taxon>
        <taxon>Bacilli</taxon>
        <taxon>Bacillales</taxon>
        <taxon>Caryophanaceae</taxon>
        <taxon>Ureibacillus</taxon>
    </lineage>
</organism>
<dbReference type="Pfam" id="PF13426">
    <property type="entry name" value="PAS_9"/>
    <property type="match status" value="1"/>
</dbReference>
<dbReference type="PROSITE" id="PS50112">
    <property type="entry name" value="PAS"/>
    <property type="match status" value="2"/>
</dbReference>
<dbReference type="SMART" id="SM00091">
    <property type="entry name" value="PAS"/>
    <property type="match status" value="3"/>
</dbReference>
<reference evidence="5" key="1">
    <citation type="submission" date="2017-08" db="EMBL/GenBank/DDBJ databases">
        <authorList>
            <person name="Varghese N."/>
            <person name="Submissions S."/>
        </authorList>
    </citation>
    <scope>NUCLEOTIDE SEQUENCE [LARGE SCALE GENOMIC DNA]</scope>
    <source>
        <strain evidence="5">JC23</strain>
    </source>
</reference>
<dbReference type="GO" id="GO:0006355">
    <property type="term" value="P:regulation of DNA-templated transcription"/>
    <property type="evidence" value="ECO:0007669"/>
    <property type="project" value="InterPro"/>
</dbReference>
<dbReference type="SMART" id="SM00086">
    <property type="entry name" value="PAC"/>
    <property type="match status" value="3"/>
</dbReference>
<feature type="domain" description="PAC" evidence="2">
    <location>
        <begin position="203"/>
        <end position="253"/>
    </location>
</feature>
<dbReference type="InterPro" id="IPR029787">
    <property type="entry name" value="Nucleotide_cyclase"/>
</dbReference>
<dbReference type="InterPro" id="IPR000700">
    <property type="entry name" value="PAS-assoc_C"/>
</dbReference>
<feature type="domain" description="PAS" evidence="1">
    <location>
        <begin position="130"/>
        <end position="199"/>
    </location>
</feature>
<dbReference type="InterPro" id="IPR000014">
    <property type="entry name" value="PAS"/>
</dbReference>
<feature type="domain" description="PAS" evidence="1">
    <location>
        <begin position="4"/>
        <end position="74"/>
    </location>
</feature>
<dbReference type="PANTHER" id="PTHR44757">
    <property type="entry name" value="DIGUANYLATE CYCLASE DGCP"/>
    <property type="match status" value="1"/>
</dbReference>
<accession>A0A285UQY4</accession>
<dbReference type="InterPro" id="IPR052155">
    <property type="entry name" value="Biofilm_reg_signaling"/>
</dbReference>
<dbReference type="Pfam" id="PF00989">
    <property type="entry name" value="PAS"/>
    <property type="match status" value="1"/>
</dbReference>
<dbReference type="InterPro" id="IPR043128">
    <property type="entry name" value="Rev_trsase/Diguanyl_cyclase"/>
</dbReference>
<name>A0A285UQY4_9BACL</name>
<sequence>MENFIEQFEQAFYHSTIGMAILTIDGQWLKVNPALSKITGYEEEELLSLRYRDLIHSDDLDEELHQIHELLQGTKHSYEMEIRCIHKNGSIIWALHSVSIVRKGDQSLFFLSQIQDITNRKRLELELYESEERFRSLFNQMPDPIIVHDGHVVMFANPSAANLVETTLDDIIGNSIIQYVDPDYIEFAQKIITEILEKNQPLHDFDFRIQSTTGEKKDAILSAIPFTYKNKKAIMVSYRDITERKKVEMALKESEERYRLLVENSPLGILLHQHRTIHFANSTALRLLGAKNLNDLIGKNIYDIIHPEYQSIASKRDESIEKGEYAPTKYEKFIRLDGKAIDVEVNGIPIQSNGASAVQIVFWDVTEKKKEADLVQYRAYHDTLTDLPNRLKFQIDLNEEIKNNTSFTIMYLDTHGLKPVNDTYGHQAGDTVLIKVTSRLSGVLDTIGKVYRIGGDEFAVILPERKNEEEVKNLIDKIILVMKQPIYISNSIVEITASFGIVFSPEHGNDVESLLRNADSAMYMAKKTNKLYTIYEG</sequence>
<dbReference type="SMART" id="SM00267">
    <property type="entry name" value="GGDEF"/>
    <property type="match status" value="1"/>
</dbReference>
<dbReference type="InterPro" id="IPR013767">
    <property type="entry name" value="PAS_fold"/>
</dbReference>
<dbReference type="SUPFAM" id="SSF55785">
    <property type="entry name" value="PYP-like sensor domain (PAS domain)"/>
    <property type="match status" value="3"/>
</dbReference>
<dbReference type="InterPro" id="IPR035965">
    <property type="entry name" value="PAS-like_dom_sf"/>
</dbReference>
<dbReference type="SUPFAM" id="SSF55073">
    <property type="entry name" value="Nucleotide cyclase"/>
    <property type="match status" value="1"/>
</dbReference>
<dbReference type="InterPro" id="IPR013655">
    <property type="entry name" value="PAS_fold_3"/>
</dbReference>
<dbReference type="InterPro" id="IPR001610">
    <property type="entry name" value="PAC"/>
</dbReference>
<dbReference type="NCBIfam" id="TIGR00254">
    <property type="entry name" value="GGDEF"/>
    <property type="match status" value="1"/>
</dbReference>
<feature type="domain" description="GGDEF" evidence="3">
    <location>
        <begin position="405"/>
        <end position="537"/>
    </location>
</feature>
<proteinExistence type="predicted"/>
<evidence type="ECO:0000313" key="4">
    <source>
        <dbReference type="EMBL" id="SOC44270.1"/>
    </source>
</evidence>
<evidence type="ECO:0000259" key="2">
    <source>
        <dbReference type="PROSITE" id="PS50113"/>
    </source>
</evidence>
<dbReference type="OrthoDB" id="9759607at2"/>
<dbReference type="Gene3D" id="3.30.450.20">
    <property type="entry name" value="PAS domain"/>
    <property type="match status" value="3"/>
</dbReference>
<dbReference type="Pfam" id="PF00990">
    <property type="entry name" value="GGDEF"/>
    <property type="match status" value="1"/>
</dbReference>